<reference evidence="2 3" key="1">
    <citation type="submission" date="2023-01" db="EMBL/GenBank/DDBJ databases">
        <title>Analysis of 21 Apiospora genomes using comparative genomics revels a genus with tremendous synthesis potential of carbohydrate active enzymes and secondary metabolites.</title>
        <authorList>
            <person name="Sorensen T."/>
        </authorList>
    </citation>
    <scope>NUCLEOTIDE SEQUENCE [LARGE SCALE GENOMIC DNA]</scope>
    <source>
        <strain evidence="2 3">CBS 33761</strain>
    </source>
</reference>
<evidence type="ECO:0000256" key="1">
    <source>
        <dbReference type="SAM" id="SignalP"/>
    </source>
</evidence>
<dbReference type="GO" id="GO:0016740">
    <property type="term" value="F:transferase activity"/>
    <property type="evidence" value="ECO:0007669"/>
    <property type="project" value="UniProtKB-KW"/>
</dbReference>
<dbReference type="EMBL" id="JAQQWK010000012">
    <property type="protein sequence ID" value="KAK8022441.1"/>
    <property type="molecule type" value="Genomic_DNA"/>
</dbReference>
<organism evidence="2 3">
    <name type="scientific">Apiospora rasikravindrae</name>
    <dbReference type="NCBI Taxonomy" id="990691"/>
    <lineage>
        <taxon>Eukaryota</taxon>
        <taxon>Fungi</taxon>
        <taxon>Dikarya</taxon>
        <taxon>Ascomycota</taxon>
        <taxon>Pezizomycotina</taxon>
        <taxon>Sordariomycetes</taxon>
        <taxon>Xylariomycetidae</taxon>
        <taxon>Amphisphaeriales</taxon>
        <taxon>Apiosporaceae</taxon>
        <taxon>Apiospora</taxon>
    </lineage>
</organism>
<accession>A0ABR1RX16</accession>
<dbReference type="Proteomes" id="UP001444661">
    <property type="component" value="Unassembled WGS sequence"/>
</dbReference>
<protein>
    <submittedName>
        <fullName evidence="2">Glycosyl transferase</fullName>
    </submittedName>
</protein>
<evidence type="ECO:0000313" key="3">
    <source>
        <dbReference type="Proteomes" id="UP001444661"/>
    </source>
</evidence>
<name>A0ABR1RX16_9PEZI</name>
<gene>
    <name evidence="2" type="ORF">PG993_013208</name>
</gene>
<keyword evidence="1" id="KW-0732">Signal</keyword>
<sequence length="117" mass="12543">MYLHHLLYVWLVPATMAQNIFIDSLSGYQALPPCAERPVNAIVKNMASGCGDHQMTTSYSCFCTASSTKYVSIISKEVAKRCLPDTSTAIAQATDLFESYCAIGSAANGTVGQSSHL</sequence>
<keyword evidence="3" id="KW-1185">Reference proteome</keyword>
<comment type="caution">
    <text evidence="2">The sequence shown here is derived from an EMBL/GenBank/DDBJ whole genome shotgun (WGS) entry which is preliminary data.</text>
</comment>
<evidence type="ECO:0000313" key="2">
    <source>
        <dbReference type="EMBL" id="KAK8022441.1"/>
    </source>
</evidence>
<proteinExistence type="predicted"/>
<feature type="signal peptide" evidence="1">
    <location>
        <begin position="1"/>
        <end position="17"/>
    </location>
</feature>
<keyword evidence="2" id="KW-0808">Transferase</keyword>
<feature type="chain" id="PRO_5046616677" evidence="1">
    <location>
        <begin position="18"/>
        <end position="117"/>
    </location>
</feature>